<dbReference type="EMBL" id="CAJOBH010003552">
    <property type="protein sequence ID" value="CAF3956785.1"/>
    <property type="molecule type" value="Genomic_DNA"/>
</dbReference>
<dbReference type="Proteomes" id="UP000681967">
    <property type="component" value="Unassembled WGS sequence"/>
</dbReference>
<accession>A0A815ED93</accession>
<organism evidence="1 3">
    <name type="scientific">Rotaria magnacalcarata</name>
    <dbReference type="NCBI Taxonomy" id="392030"/>
    <lineage>
        <taxon>Eukaryota</taxon>
        <taxon>Metazoa</taxon>
        <taxon>Spiralia</taxon>
        <taxon>Gnathifera</taxon>
        <taxon>Rotifera</taxon>
        <taxon>Eurotatoria</taxon>
        <taxon>Bdelloidea</taxon>
        <taxon>Philodinida</taxon>
        <taxon>Philodinidae</taxon>
        <taxon>Rotaria</taxon>
    </lineage>
</organism>
<dbReference type="EMBL" id="CAJNOV010008001">
    <property type="protein sequence ID" value="CAF1305260.1"/>
    <property type="molecule type" value="Genomic_DNA"/>
</dbReference>
<comment type="caution">
    <text evidence="1">The sequence shown here is derived from an EMBL/GenBank/DDBJ whole genome shotgun (WGS) entry which is preliminary data.</text>
</comment>
<protein>
    <submittedName>
        <fullName evidence="1">Uncharacterized protein</fullName>
    </submittedName>
</protein>
<evidence type="ECO:0000313" key="1">
    <source>
        <dbReference type="EMBL" id="CAF1305260.1"/>
    </source>
</evidence>
<evidence type="ECO:0000313" key="2">
    <source>
        <dbReference type="EMBL" id="CAF3956785.1"/>
    </source>
</evidence>
<dbReference type="AlphaFoldDB" id="A0A815ED93"/>
<reference evidence="1" key="1">
    <citation type="submission" date="2021-02" db="EMBL/GenBank/DDBJ databases">
        <authorList>
            <person name="Nowell W R."/>
        </authorList>
    </citation>
    <scope>NUCLEOTIDE SEQUENCE</scope>
</reference>
<feature type="non-terminal residue" evidence="1">
    <location>
        <position position="1"/>
    </location>
</feature>
<name>A0A815ED93_9BILA</name>
<proteinExistence type="predicted"/>
<gene>
    <name evidence="2" type="ORF">BYL167_LOCUS11325</name>
    <name evidence="1" type="ORF">CJN711_LOCUS17147</name>
</gene>
<sequence length="102" mass="12210">TSITNYIMTNSIQEIDDEIRFIDGKHMQPANDSQIIRQQAINFKDEIDLHANNLEQKVLLDELHLCKCKFELLQYKRQKFSDLCKKRTRTSTKIENGERRRR</sequence>
<evidence type="ECO:0000313" key="3">
    <source>
        <dbReference type="Proteomes" id="UP000663855"/>
    </source>
</evidence>
<dbReference type="Proteomes" id="UP000663855">
    <property type="component" value="Unassembled WGS sequence"/>
</dbReference>